<comment type="cofactor">
    <cofactor evidence="9">
        <name>Cu cation</name>
        <dbReference type="ChEBI" id="CHEBI:23378"/>
    </cofactor>
    <text evidence="9">Binds 1 copper ion per subunit.</text>
</comment>
<comment type="subcellular location">
    <subcellularLocation>
        <location evidence="1">Periplasm</location>
    </subcellularLocation>
</comment>
<keyword evidence="4 9" id="KW-0479">Metal-binding</keyword>
<dbReference type="InterPro" id="IPR001235">
    <property type="entry name" value="Copper_blue_Plastocyanin"/>
</dbReference>
<evidence type="ECO:0000313" key="12">
    <source>
        <dbReference type="EMBL" id="MBB4018746.1"/>
    </source>
</evidence>
<evidence type="ECO:0000256" key="4">
    <source>
        <dbReference type="ARBA" id="ARBA00022723"/>
    </source>
</evidence>
<dbReference type="Proteomes" id="UP000577362">
    <property type="component" value="Unassembled WGS sequence"/>
</dbReference>
<dbReference type="Gene3D" id="2.60.40.420">
    <property type="entry name" value="Cupredoxins - blue copper proteins"/>
    <property type="match status" value="1"/>
</dbReference>
<keyword evidence="3" id="KW-0813">Transport</keyword>
<dbReference type="NCBIfam" id="TIGR02375">
    <property type="entry name" value="pseudoazurin"/>
    <property type="match status" value="1"/>
</dbReference>
<reference evidence="12 13" key="1">
    <citation type="submission" date="2020-08" db="EMBL/GenBank/DDBJ databases">
        <title>Genomic Encyclopedia of Type Strains, Phase IV (KMG-IV): sequencing the most valuable type-strain genomes for metagenomic binning, comparative biology and taxonomic classification.</title>
        <authorList>
            <person name="Goeker M."/>
        </authorList>
    </citation>
    <scope>NUCLEOTIDE SEQUENCE [LARGE SCALE GENOMIC DNA]</scope>
    <source>
        <strain evidence="12 13">DSM 103737</strain>
    </source>
</reference>
<keyword evidence="7 9" id="KW-0186">Copper</keyword>
<dbReference type="PROSITE" id="PS00196">
    <property type="entry name" value="COPPER_BLUE"/>
    <property type="match status" value="1"/>
</dbReference>
<accession>A0A840C772</accession>
<sequence length="159" mass="17009">MIEDDMMNRCTTRTLLTFGALMLALPAVAAEHEVKMLNKGSDNQAMVFEPAFLKIAPGDTVKFVPTDKSHNAETIPGMIPEGAEAFKGKLSQEIVVTFDKPGLYGYKCLPHVGMGMVGLIQVGDEAPNLDAAKAVKLPGLGGKRMTVLFDKLNTSTAAK</sequence>
<dbReference type="InterPro" id="IPR002386">
    <property type="entry name" value="Amicyanin/Pseudoazurin"/>
</dbReference>
<organism evidence="12 13">
    <name type="scientific">Chelatococcus caeni</name>
    <dbReference type="NCBI Taxonomy" id="1348468"/>
    <lineage>
        <taxon>Bacteria</taxon>
        <taxon>Pseudomonadati</taxon>
        <taxon>Pseudomonadota</taxon>
        <taxon>Alphaproteobacteria</taxon>
        <taxon>Hyphomicrobiales</taxon>
        <taxon>Chelatococcaceae</taxon>
        <taxon>Chelatococcus</taxon>
    </lineage>
</organism>
<evidence type="ECO:0000256" key="8">
    <source>
        <dbReference type="NCBIfam" id="TIGR02375"/>
    </source>
</evidence>
<dbReference type="PRINTS" id="PR00156">
    <property type="entry name" value="COPPERBLUE"/>
</dbReference>
<dbReference type="AlphaFoldDB" id="A0A840C772"/>
<feature type="binding site" evidence="9">
    <location>
        <position position="116"/>
    </location>
    <ligand>
        <name>Cu cation</name>
        <dbReference type="ChEBI" id="CHEBI:23378"/>
    </ligand>
</feature>
<evidence type="ECO:0000256" key="10">
    <source>
        <dbReference type="SAM" id="SignalP"/>
    </source>
</evidence>
<evidence type="ECO:0000256" key="1">
    <source>
        <dbReference type="ARBA" id="ARBA00004418"/>
    </source>
</evidence>
<evidence type="ECO:0000256" key="6">
    <source>
        <dbReference type="ARBA" id="ARBA00022982"/>
    </source>
</evidence>
<keyword evidence="10" id="KW-0732">Signal</keyword>
<dbReference type="Pfam" id="PF00127">
    <property type="entry name" value="Copper-bind"/>
    <property type="match status" value="1"/>
</dbReference>
<feature type="domain" description="Blue (type 1) copper" evidence="11">
    <location>
        <begin position="35"/>
        <end position="122"/>
    </location>
</feature>
<protein>
    <recommendedName>
        <fullName evidence="2 8">Pseudoazurin</fullName>
    </recommendedName>
</protein>
<dbReference type="InterPro" id="IPR000923">
    <property type="entry name" value="BlueCu_1"/>
</dbReference>
<dbReference type="InterPro" id="IPR028871">
    <property type="entry name" value="BlueCu_1_BS"/>
</dbReference>
<evidence type="ECO:0000256" key="3">
    <source>
        <dbReference type="ARBA" id="ARBA00022448"/>
    </source>
</evidence>
<dbReference type="GO" id="GO:0005507">
    <property type="term" value="F:copper ion binding"/>
    <property type="evidence" value="ECO:0007669"/>
    <property type="project" value="UniProtKB-UniRule"/>
</dbReference>
<dbReference type="InterPro" id="IPR008972">
    <property type="entry name" value="Cupredoxin"/>
</dbReference>
<dbReference type="RefSeq" id="WP_019401823.1">
    <property type="nucleotide sequence ID" value="NZ_JACIEN010000005.1"/>
</dbReference>
<name>A0A840C772_9HYPH</name>
<dbReference type="GO" id="GO:0009055">
    <property type="term" value="F:electron transfer activity"/>
    <property type="evidence" value="ECO:0007669"/>
    <property type="project" value="InterPro"/>
</dbReference>
<dbReference type="GO" id="GO:0042597">
    <property type="term" value="C:periplasmic space"/>
    <property type="evidence" value="ECO:0007669"/>
    <property type="project" value="UniProtKB-SubCell"/>
</dbReference>
<keyword evidence="6" id="KW-0249">Electron transport</keyword>
<evidence type="ECO:0000256" key="2">
    <source>
        <dbReference type="ARBA" id="ARBA00016984"/>
    </source>
</evidence>
<proteinExistence type="predicted"/>
<dbReference type="SUPFAM" id="SSF49503">
    <property type="entry name" value="Cupredoxins"/>
    <property type="match status" value="1"/>
</dbReference>
<keyword evidence="5" id="KW-0574">Periplasm</keyword>
<evidence type="ECO:0000256" key="9">
    <source>
        <dbReference type="PIRSR" id="PIRSR602386-1"/>
    </source>
</evidence>
<keyword evidence="13" id="KW-1185">Reference proteome</keyword>
<evidence type="ECO:0000256" key="7">
    <source>
        <dbReference type="ARBA" id="ARBA00023008"/>
    </source>
</evidence>
<comment type="caution">
    <text evidence="12">The sequence shown here is derived from an EMBL/GenBank/DDBJ whole genome shotgun (WGS) entry which is preliminary data.</text>
</comment>
<feature type="signal peptide" evidence="10">
    <location>
        <begin position="1"/>
        <end position="29"/>
    </location>
</feature>
<gene>
    <name evidence="12" type="ORF">GGR16_003793</name>
</gene>
<feature type="chain" id="PRO_5032666553" description="Pseudoazurin" evidence="10">
    <location>
        <begin position="30"/>
        <end position="159"/>
    </location>
</feature>
<dbReference type="CDD" id="cd04218">
    <property type="entry name" value="Pseudoazurin"/>
    <property type="match status" value="1"/>
</dbReference>
<dbReference type="EMBL" id="JACIEN010000005">
    <property type="protein sequence ID" value="MBB4018746.1"/>
    <property type="molecule type" value="Genomic_DNA"/>
</dbReference>
<feature type="binding site" evidence="9">
    <location>
        <position position="111"/>
    </location>
    <ligand>
        <name>Cu cation</name>
        <dbReference type="ChEBI" id="CHEBI:23378"/>
    </ligand>
</feature>
<feature type="binding site" evidence="9">
    <location>
        <position position="70"/>
    </location>
    <ligand>
        <name>Cu cation</name>
        <dbReference type="ChEBI" id="CHEBI:23378"/>
    </ligand>
</feature>
<evidence type="ECO:0000256" key="5">
    <source>
        <dbReference type="ARBA" id="ARBA00022764"/>
    </source>
</evidence>
<dbReference type="PRINTS" id="PR00155">
    <property type="entry name" value="AMICYANIN"/>
</dbReference>
<evidence type="ECO:0000313" key="13">
    <source>
        <dbReference type="Proteomes" id="UP000577362"/>
    </source>
</evidence>
<feature type="binding site" evidence="9">
    <location>
        <position position="108"/>
    </location>
    <ligand>
        <name>Cu cation</name>
        <dbReference type="ChEBI" id="CHEBI:23378"/>
    </ligand>
</feature>
<evidence type="ECO:0000259" key="11">
    <source>
        <dbReference type="Pfam" id="PF00127"/>
    </source>
</evidence>
<dbReference type="InterPro" id="IPR012745">
    <property type="entry name" value="Pseudoazurin"/>
</dbReference>